<reference evidence="3 4" key="1">
    <citation type="submission" date="2019-07" db="EMBL/GenBank/DDBJ databases">
        <title>Whole genome shotgun sequence of Adhaeribacter aerolatus NBRC 106133.</title>
        <authorList>
            <person name="Hosoyama A."/>
            <person name="Uohara A."/>
            <person name="Ohji S."/>
            <person name="Ichikawa N."/>
        </authorList>
    </citation>
    <scope>NUCLEOTIDE SEQUENCE [LARGE SCALE GENOMIC DNA]</scope>
    <source>
        <strain evidence="3 4">NBRC 106133</strain>
    </source>
</reference>
<dbReference type="InterPro" id="IPR010982">
    <property type="entry name" value="Lambda_DNA-bd_dom_sf"/>
</dbReference>
<accession>A0A512AWU0</accession>
<keyword evidence="1" id="KW-0238">DNA-binding</keyword>
<dbReference type="SUPFAM" id="SSF47413">
    <property type="entry name" value="lambda repressor-like DNA-binding domains"/>
    <property type="match status" value="1"/>
</dbReference>
<proteinExistence type="predicted"/>
<keyword evidence="4" id="KW-1185">Reference proteome</keyword>
<dbReference type="EMBL" id="BJYS01000012">
    <property type="protein sequence ID" value="GEO04195.1"/>
    <property type="molecule type" value="Genomic_DNA"/>
</dbReference>
<dbReference type="Pfam" id="PF01381">
    <property type="entry name" value="HTH_3"/>
    <property type="match status" value="1"/>
</dbReference>
<dbReference type="PANTHER" id="PTHR46797:SF1">
    <property type="entry name" value="METHYLPHOSPHONATE SYNTHASE"/>
    <property type="match status" value="1"/>
</dbReference>
<dbReference type="AlphaFoldDB" id="A0A512AWU0"/>
<gene>
    <name evidence="3" type="ORF">AAE02nite_18590</name>
</gene>
<name>A0A512AWU0_9BACT</name>
<evidence type="ECO:0000256" key="1">
    <source>
        <dbReference type="ARBA" id="ARBA00023125"/>
    </source>
</evidence>
<dbReference type="Gene3D" id="1.10.260.40">
    <property type="entry name" value="lambda repressor-like DNA-binding domains"/>
    <property type="match status" value="1"/>
</dbReference>
<feature type="domain" description="HTH cro/C1-type" evidence="2">
    <location>
        <begin position="14"/>
        <end position="68"/>
    </location>
</feature>
<evidence type="ECO:0000313" key="3">
    <source>
        <dbReference type="EMBL" id="GEO04195.1"/>
    </source>
</evidence>
<dbReference type="SMART" id="SM00530">
    <property type="entry name" value="HTH_XRE"/>
    <property type="match status" value="1"/>
</dbReference>
<evidence type="ECO:0000259" key="2">
    <source>
        <dbReference type="PROSITE" id="PS50943"/>
    </source>
</evidence>
<sequence length="75" mass="8305">MKNPSGIKAFGTHLRRIREAKGISQQELADRANLSKSTILRTENAKFAVTLDALLSISEALEIPLKDLIDFPVNQ</sequence>
<dbReference type="PANTHER" id="PTHR46797">
    <property type="entry name" value="HTH-TYPE TRANSCRIPTIONAL REGULATOR"/>
    <property type="match status" value="1"/>
</dbReference>
<dbReference type="CDD" id="cd00093">
    <property type="entry name" value="HTH_XRE"/>
    <property type="match status" value="1"/>
</dbReference>
<evidence type="ECO:0000313" key="4">
    <source>
        <dbReference type="Proteomes" id="UP000321532"/>
    </source>
</evidence>
<dbReference type="InterPro" id="IPR050807">
    <property type="entry name" value="TransReg_Diox_bact_type"/>
</dbReference>
<dbReference type="OrthoDB" id="680346at2"/>
<protein>
    <recommendedName>
        <fullName evidence="2">HTH cro/C1-type domain-containing protein</fullName>
    </recommendedName>
</protein>
<dbReference type="Proteomes" id="UP000321532">
    <property type="component" value="Unassembled WGS sequence"/>
</dbReference>
<dbReference type="InterPro" id="IPR001387">
    <property type="entry name" value="Cro/C1-type_HTH"/>
</dbReference>
<dbReference type="RefSeq" id="WP_146897462.1">
    <property type="nucleotide sequence ID" value="NZ_BJYS01000012.1"/>
</dbReference>
<comment type="caution">
    <text evidence="3">The sequence shown here is derived from an EMBL/GenBank/DDBJ whole genome shotgun (WGS) entry which is preliminary data.</text>
</comment>
<dbReference type="PROSITE" id="PS50943">
    <property type="entry name" value="HTH_CROC1"/>
    <property type="match status" value="1"/>
</dbReference>
<dbReference type="GO" id="GO:0003700">
    <property type="term" value="F:DNA-binding transcription factor activity"/>
    <property type="evidence" value="ECO:0007669"/>
    <property type="project" value="TreeGrafter"/>
</dbReference>
<dbReference type="GO" id="GO:0005829">
    <property type="term" value="C:cytosol"/>
    <property type="evidence" value="ECO:0007669"/>
    <property type="project" value="TreeGrafter"/>
</dbReference>
<organism evidence="3 4">
    <name type="scientific">Adhaeribacter aerolatus</name>
    <dbReference type="NCBI Taxonomy" id="670289"/>
    <lineage>
        <taxon>Bacteria</taxon>
        <taxon>Pseudomonadati</taxon>
        <taxon>Bacteroidota</taxon>
        <taxon>Cytophagia</taxon>
        <taxon>Cytophagales</taxon>
        <taxon>Hymenobacteraceae</taxon>
        <taxon>Adhaeribacter</taxon>
    </lineage>
</organism>
<dbReference type="GO" id="GO:0003677">
    <property type="term" value="F:DNA binding"/>
    <property type="evidence" value="ECO:0007669"/>
    <property type="project" value="UniProtKB-KW"/>
</dbReference>